<sequence>MVFHIIATICILSVISFFCSFVTSLYILNSKNVNACSKGMNLLLAWVLPFYWSYRFFKDLLAKRKYKRGDIPFSEIINIFGLWD</sequence>
<keyword evidence="1" id="KW-0812">Transmembrane</keyword>
<evidence type="ECO:0000313" key="2">
    <source>
        <dbReference type="EMBL" id="GAL85521.1"/>
    </source>
</evidence>
<keyword evidence="3" id="KW-1185">Reference proteome</keyword>
<keyword evidence="1" id="KW-1133">Transmembrane helix</keyword>
<dbReference type="AlphaFoldDB" id="A0A098LEY6"/>
<organism evidence="2 3">
    <name type="scientific">Sporocytophaga myxococcoides</name>
    <dbReference type="NCBI Taxonomy" id="153721"/>
    <lineage>
        <taxon>Bacteria</taxon>
        <taxon>Pseudomonadati</taxon>
        <taxon>Bacteroidota</taxon>
        <taxon>Cytophagia</taxon>
        <taxon>Cytophagales</taxon>
        <taxon>Cytophagaceae</taxon>
        <taxon>Sporocytophaga</taxon>
    </lineage>
</organism>
<dbReference type="STRING" id="153721.MYP_2750"/>
<accession>A0A098LEY6</accession>
<evidence type="ECO:0000256" key="1">
    <source>
        <dbReference type="SAM" id="Phobius"/>
    </source>
</evidence>
<name>A0A098LEY6_9BACT</name>
<dbReference type="EMBL" id="BBLT01000005">
    <property type="protein sequence ID" value="GAL85521.1"/>
    <property type="molecule type" value="Genomic_DNA"/>
</dbReference>
<reference evidence="2 3" key="1">
    <citation type="submission" date="2014-09" db="EMBL/GenBank/DDBJ databases">
        <title>Sporocytophaga myxococcoides PG-01 genome sequencing.</title>
        <authorList>
            <person name="Liu L."/>
            <person name="Gao P.J."/>
            <person name="Chen G.J."/>
            <person name="Wang L.S."/>
        </authorList>
    </citation>
    <scope>NUCLEOTIDE SEQUENCE [LARGE SCALE GENOMIC DNA]</scope>
    <source>
        <strain evidence="2 3">PG-01</strain>
    </source>
</reference>
<feature type="transmembrane region" description="Helical" evidence="1">
    <location>
        <begin position="5"/>
        <end position="28"/>
    </location>
</feature>
<keyword evidence="1" id="KW-0472">Membrane</keyword>
<protein>
    <submittedName>
        <fullName evidence="2">Uncharacterized protein</fullName>
    </submittedName>
</protein>
<comment type="caution">
    <text evidence="2">The sequence shown here is derived from an EMBL/GenBank/DDBJ whole genome shotgun (WGS) entry which is preliminary data.</text>
</comment>
<gene>
    <name evidence="2" type="ORF">MYP_2750</name>
</gene>
<dbReference type="Proteomes" id="UP000030185">
    <property type="component" value="Unassembled WGS sequence"/>
</dbReference>
<evidence type="ECO:0000313" key="3">
    <source>
        <dbReference type="Proteomes" id="UP000030185"/>
    </source>
</evidence>
<proteinExistence type="predicted"/>
<feature type="transmembrane region" description="Helical" evidence="1">
    <location>
        <begin position="40"/>
        <end position="57"/>
    </location>
</feature>